<keyword evidence="5" id="KW-1185">Reference proteome</keyword>
<dbReference type="AlphaFoldDB" id="J3MCH4"/>
<dbReference type="Pfam" id="PF00011">
    <property type="entry name" value="HSP20"/>
    <property type="match status" value="1"/>
</dbReference>
<proteinExistence type="inferred from homology"/>
<dbReference type="EnsemblPlants" id="OB06G17180.1">
    <property type="protein sequence ID" value="OB06G17180.1"/>
    <property type="gene ID" value="OB06G17180"/>
</dbReference>
<dbReference type="eggNOG" id="KOG0710">
    <property type="taxonomic scope" value="Eukaryota"/>
</dbReference>
<dbReference type="Gene3D" id="2.60.40.790">
    <property type="match status" value="1"/>
</dbReference>
<evidence type="ECO:0000313" key="4">
    <source>
        <dbReference type="EnsemblPlants" id="OB06G17180.1"/>
    </source>
</evidence>
<name>J3MCH4_ORYBR</name>
<dbReference type="STRING" id="4533.J3MCH4"/>
<reference evidence="4" key="2">
    <citation type="submission" date="2013-04" db="UniProtKB">
        <authorList>
            <consortium name="EnsemblPlants"/>
        </authorList>
    </citation>
    <scope>IDENTIFICATION</scope>
</reference>
<dbReference type="InterPro" id="IPR008978">
    <property type="entry name" value="HSP20-like_chaperone"/>
</dbReference>
<organism evidence="4">
    <name type="scientific">Oryza brachyantha</name>
    <name type="common">malo sina</name>
    <dbReference type="NCBI Taxonomy" id="4533"/>
    <lineage>
        <taxon>Eukaryota</taxon>
        <taxon>Viridiplantae</taxon>
        <taxon>Streptophyta</taxon>
        <taxon>Embryophyta</taxon>
        <taxon>Tracheophyta</taxon>
        <taxon>Spermatophyta</taxon>
        <taxon>Magnoliopsida</taxon>
        <taxon>Liliopsida</taxon>
        <taxon>Poales</taxon>
        <taxon>Poaceae</taxon>
        <taxon>BOP clade</taxon>
        <taxon>Oryzoideae</taxon>
        <taxon>Oryzeae</taxon>
        <taxon>Oryzinae</taxon>
        <taxon>Oryza</taxon>
    </lineage>
</organism>
<evidence type="ECO:0000259" key="3">
    <source>
        <dbReference type="PROSITE" id="PS01031"/>
    </source>
</evidence>
<evidence type="ECO:0000256" key="2">
    <source>
        <dbReference type="RuleBase" id="RU003616"/>
    </source>
</evidence>
<dbReference type="Proteomes" id="UP000006038">
    <property type="component" value="Chromosome 6"/>
</dbReference>
<dbReference type="SUPFAM" id="SSF49764">
    <property type="entry name" value="HSP20-like chaperones"/>
    <property type="match status" value="1"/>
</dbReference>
<dbReference type="CDD" id="cd06464">
    <property type="entry name" value="ACD_sHsps-like"/>
    <property type="match status" value="1"/>
</dbReference>
<dbReference type="OMA" id="APLRYIC"/>
<evidence type="ECO:0000313" key="5">
    <source>
        <dbReference type="Proteomes" id="UP000006038"/>
    </source>
</evidence>
<dbReference type="InterPro" id="IPR002068">
    <property type="entry name" value="A-crystallin/Hsp20_dom"/>
</dbReference>
<reference evidence="4" key="1">
    <citation type="journal article" date="2013" name="Nat. Commun.">
        <title>Whole-genome sequencing of Oryza brachyantha reveals mechanisms underlying Oryza genome evolution.</title>
        <authorList>
            <person name="Chen J."/>
            <person name="Huang Q."/>
            <person name="Gao D."/>
            <person name="Wang J."/>
            <person name="Lang Y."/>
            <person name="Liu T."/>
            <person name="Li B."/>
            <person name="Bai Z."/>
            <person name="Luis Goicoechea J."/>
            <person name="Liang C."/>
            <person name="Chen C."/>
            <person name="Zhang W."/>
            <person name="Sun S."/>
            <person name="Liao Y."/>
            <person name="Zhang X."/>
            <person name="Yang L."/>
            <person name="Song C."/>
            <person name="Wang M."/>
            <person name="Shi J."/>
            <person name="Liu G."/>
            <person name="Liu J."/>
            <person name="Zhou H."/>
            <person name="Zhou W."/>
            <person name="Yu Q."/>
            <person name="An N."/>
            <person name="Chen Y."/>
            <person name="Cai Q."/>
            <person name="Wang B."/>
            <person name="Liu B."/>
            <person name="Min J."/>
            <person name="Huang Y."/>
            <person name="Wu H."/>
            <person name="Li Z."/>
            <person name="Zhang Y."/>
            <person name="Yin Y."/>
            <person name="Song W."/>
            <person name="Jiang J."/>
            <person name="Jackson S.A."/>
            <person name="Wing R.A."/>
            <person name="Wang J."/>
            <person name="Chen M."/>
        </authorList>
    </citation>
    <scope>NUCLEOTIDE SEQUENCE [LARGE SCALE GENOMIC DNA]</scope>
    <source>
        <strain evidence="4">cv. IRGC 101232</strain>
    </source>
</reference>
<dbReference type="InterPro" id="IPR044656">
    <property type="entry name" value="HSP14.7/HSP23.5/HSP23.6-like"/>
</dbReference>
<dbReference type="Gramene" id="OB06G17180.1">
    <property type="protein sequence ID" value="OB06G17180.1"/>
    <property type="gene ID" value="OB06G17180"/>
</dbReference>
<protein>
    <recommendedName>
        <fullName evidence="3">SHSP domain-containing protein</fullName>
    </recommendedName>
</protein>
<feature type="domain" description="SHSP" evidence="3">
    <location>
        <begin position="18"/>
        <end position="127"/>
    </location>
</feature>
<dbReference type="PROSITE" id="PS01031">
    <property type="entry name" value="SHSP"/>
    <property type="match status" value="1"/>
</dbReference>
<accession>J3MCH4</accession>
<sequence>MGRLLAPLMEDKAAPGTTGFSTTAPRRGWWVTKEDDGAVHIKVSMPGLGKEHVKVCAEQNILVVKGEGEKDPEEDAAPLRYICRINLPADAFKMDKIKAEMKNGVLRVTVPKLKEEERKDVFQIKVE</sequence>
<dbReference type="PANTHER" id="PTHR46991:SF36">
    <property type="entry name" value="26.2 KDA HEAT SHOCK PROTEIN, MITOCHONDRIAL"/>
    <property type="match status" value="1"/>
</dbReference>
<dbReference type="GO" id="GO:0009408">
    <property type="term" value="P:response to heat"/>
    <property type="evidence" value="ECO:0007669"/>
    <property type="project" value="UniProtKB-ARBA"/>
</dbReference>
<evidence type="ECO:0000256" key="1">
    <source>
        <dbReference type="PROSITE-ProRule" id="PRU00285"/>
    </source>
</evidence>
<dbReference type="HOGENOM" id="CLU_046737_3_1_1"/>
<dbReference type="PANTHER" id="PTHR46991">
    <property type="entry name" value="23.5 KDA HEAT SHOCK PROTEIN, MITOCHONDRIAL"/>
    <property type="match status" value="1"/>
</dbReference>
<comment type="similarity">
    <text evidence="1 2">Belongs to the small heat shock protein (HSP20) family.</text>
</comment>